<feature type="domain" description="HD-GYP" evidence="1">
    <location>
        <begin position="128"/>
        <end position="324"/>
    </location>
</feature>
<dbReference type="PROSITE" id="PS51832">
    <property type="entry name" value="HD_GYP"/>
    <property type="match status" value="1"/>
</dbReference>
<dbReference type="PANTHER" id="PTHR43155:SF2">
    <property type="entry name" value="CYCLIC DI-GMP PHOSPHODIESTERASE PA4108"/>
    <property type="match status" value="1"/>
</dbReference>
<organism evidence="2 3">
    <name type="scientific">Paludibacterium purpuratum</name>
    <dbReference type="NCBI Taxonomy" id="1144873"/>
    <lineage>
        <taxon>Bacteria</taxon>
        <taxon>Pseudomonadati</taxon>
        <taxon>Pseudomonadota</taxon>
        <taxon>Betaproteobacteria</taxon>
        <taxon>Neisseriales</taxon>
        <taxon>Chromobacteriaceae</taxon>
        <taxon>Paludibacterium</taxon>
    </lineage>
</organism>
<sequence>MFIHDLNCDWMSHPFLRNRFVVSNEAEIRKIAESGIHEIYIDTDKGLDVVHAPTMQEVKAQLENEMREIGARKAPAVDKHVSAHEEFGRAQMVHNEANQIIHGMLHDVRLGKQVDLELVTPSVERMTTSILRNNGALLALCRIKDKDNYTFQHSVSVGALMVTFCNAMHMDQEVIHQAGIGGMLHDIGKMKIPDEILNKPDRLTEREFSIIKCHVVESKAILSRAKGISQTSIDVAAQHHERHDGSGYPEGLKGHEISQLGQMAAIVDVYDALTSDRCYHKGMPPTDALRKIYEWSKFHFNPELVQSFMRTIGIYPVGTLVRLESGRLGVVVEQNEKNLISPKIKVFFSLKSNSYIPPEIVDLSRSMGHGGADKIVRHESPEKLHIDPLKFM</sequence>
<evidence type="ECO:0000313" key="2">
    <source>
        <dbReference type="EMBL" id="TDR72491.1"/>
    </source>
</evidence>
<dbReference type="InterPro" id="IPR021812">
    <property type="entry name" value="DUF3391"/>
</dbReference>
<dbReference type="InterPro" id="IPR003607">
    <property type="entry name" value="HD/PDEase_dom"/>
</dbReference>
<proteinExistence type="predicted"/>
<dbReference type="SUPFAM" id="SSF109604">
    <property type="entry name" value="HD-domain/PDEase-like"/>
    <property type="match status" value="1"/>
</dbReference>
<dbReference type="SMART" id="SM00471">
    <property type="entry name" value="HDc"/>
    <property type="match status" value="1"/>
</dbReference>
<reference evidence="2 3" key="1">
    <citation type="submission" date="2019-03" db="EMBL/GenBank/DDBJ databases">
        <title>Genomic Encyclopedia of Type Strains, Phase III (KMG-III): the genomes of soil and plant-associated and newly described type strains.</title>
        <authorList>
            <person name="Whitman W."/>
        </authorList>
    </citation>
    <scope>NUCLEOTIDE SEQUENCE [LARGE SCALE GENOMIC DNA]</scope>
    <source>
        <strain evidence="2 3">CECT 8976</strain>
    </source>
</reference>
<dbReference type="EMBL" id="SNZP01000016">
    <property type="protein sequence ID" value="TDR72491.1"/>
    <property type="molecule type" value="Genomic_DNA"/>
</dbReference>
<dbReference type="Gene3D" id="1.10.3210.10">
    <property type="entry name" value="Hypothetical protein af1432"/>
    <property type="match status" value="1"/>
</dbReference>
<gene>
    <name evidence="2" type="ORF">DFP86_11656</name>
</gene>
<dbReference type="Pfam" id="PF11871">
    <property type="entry name" value="DUF3391"/>
    <property type="match status" value="1"/>
</dbReference>
<dbReference type="Pfam" id="PF13487">
    <property type="entry name" value="HD_5"/>
    <property type="match status" value="1"/>
</dbReference>
<evidence type="ECO:0000259" key="1">
    <source>
        <dbReference type="PROSITE" id="PS51832"/>
    </source>
</evidence>
<dbReference type="InterPro" id="IPR006675">
    <property type="entry name" value="HDIG_dom"/>
</dbReference>
<accession>A0A4R7AYG4</accession>
<dbReference type="Proteomes" id="UP000295611">
    <property type="component" value="Unassembled WGS sequence"/>
</dbReference>
<dbReference type="AlphaFoldDB" id="A0A4R7AYG4"/>
<keyword evidence="2" id="KW-0808">Transferase</keyword>
<comment type="caution">
    <text evidence="2">The sequence shown here is derived from an EMBL/GenBank/DDBJ whole genome shotgun (WGS) entry which is preliminary data.</text>
</comment>
<name>A0A4R7AYG4_9NEIS</name>
<dbReference type="GO" id="GO:0008081">
    <property type="term" value="F:phosphoric diester hydrolase activity"/>
    <property type="evidence" value="ECO:0007669"/>
    <property type="project" value="UniProtKB-ARBA"/>
</dbReference>
<dbReference type="PANTHER" id="PTHR43155">
    <property type="entry name" value="CYCLIC DI-GMP PHOSPHODIESTERASE PA4108-RELATED"/>
    <property type="match status" value="1"/>
</dbReference>
<evidence type="ECO:0000313" key="3">
    <source>
        <dbReference type="Proteomes" id="UP000295611"/>
    </source>
</evidence>
<dbReference type="InterPro" id="IPR037522">
    <property type="entry name" value="HD_GYP_dom"/>
</dbReference>
<dbReference type="CDD" id="cd00077">
    <property type="entry name" value="HDc"/>
    <property type="match status" value="1"/>
</dbReference>
<dbReference type="GO" id="GO:0016740">
    <property type="term" value="F:transferase activity"/>
    <property type="evidence" value="ECO:0007669"/>
    <property type="project" value="UniProtKB-KW"/>
</dbReference>
<keyword evidence="3" id="KW-1185">Reference proteome</keyword>
<dbReference type="NCBIfam" id="TIGR00277">
    <property type="entry name" value="HDIG"/>
    <property type="match status" value="1"/>
</dbReference>
<protein>
    <submittedName>
        <fullName evidence="2">Putative nucleotidyltransferase with HDIG domain</fullName>
    </submittedName>
</protein>